<protein>
    <submittedName>
        <fullName evidence="5">Alpha-2-macroglobulin domain protein</fullName>
    </submittedName>
</protein>
<dbReference type="Gene3D" id="2.20.130.20">
    <property type="match status" value="1"/>
</dbReference>
<dbReference type="SMART" id="SM01360">
    <property type="entry name" value="A2M"/>
    <property type="match status" value="1"/>
</dbReference>
<proteinExistence type="predicted"/>
<dbReference type="PANTHER" id="PTHR11412">
    <property type="entry name" value="MACROGLOBULIN / COMPLEMENT"/>
    <property type="match status" value="1"/>
</dbReference>
<evidence type="ECO:0000256" key="3">
    <source>
        <dbReference type="SAM" id="MobiDB-lite"/>
    </source>
</evidence>
<feature type="domain" description="Alpha-2-macroglobulin" evidence="4">
    <location>
        <begin position="387"/>
        <end position="477"/>
    </location>
</feature>
<dbReference type="Pfam" id="PF00207">
    <property type="entry name" value="A2M"/>
    <property type="match status" value="1"/>
</dbReference>
<gene>
    <name evidence="5" type="ORF">PX52LOC_03275</name>
</gene>
<accession>A0A5C1AC77</accession>
<evidence type="ECO:0000256" key="2">
    <source>
        <dbReference type="ARBA" id="ARBA00022966"/>
    </source>
</evidence>
<evidence type="ECO:0000259" key="4">
    <source>
        <dbReference type="SMART" id="SM01360"/>
    </source>
</evidence>
<organism evidence="5 6">
    <name type="scientific">Limnoglobus roseus</name>
    <dbReference type="NCBI Taxonomy" id="2598579"/>
    <lineage>
        <taxon>Bacteria</taxon>
        <taxon>Pseudomonadati</taxon>
        <taxon>Planctomycetota</taxon>
        <taxon>Planctomycetia</taxon>
        <taxon>Gemmatales</taxon>
        <taxon>Gemmataceae</taxon>
        <taxon>Limnoglobus</taxon>
    </lineage>
</organism>
<reference evidence="6" key="1">
    <citation type="submission" date="2019-08" db="EMBL/GenBank/DDBJ databases">
        <title>Limnoglobus roseus gen. nov., sp. nov., a novel freshwater planctomycete with a giant genome from the family Gemmataceae.</title>
        <authorList>
            <person name="Kulichevskaya I.S."/>
            <person name="Naumoff D.G."/>
            <person name="Miroshnikov K."/>
            <person name="Ivanova A."/>
            <person name="Philippov D.A."/>
            <person name="Hakobyan A."/>
            <person name="Rijpstra I.C."/>
            <person name="Sinninghe Damste J.S."/>
            <person name="Liesack W."/>
            <person name="Dedysh S.N."/>
        </authorList>
    </citation>
    <scope>NUCLEOTIDE SEQUENCE [LARGE SCALE GENOMIC DNA]</scope>
    <source>
        <strain evidence="6">PX52</strain>
    </source>
</reference>
<dbReference type="InterPro" id="IPR050473">
    <property type="entry name" value="A2M/Complement_sys"/>
</dbReference>
<dbReference type="InterPro" id="IPR001599">
    <property type="entry name" value="Macroglobln_a2"/>
</dbReference>
<keyword evidence="1" id="KW-0732">Signal</keyword>
<dbReference type="AlphaFoldDB" id="A0A5C1AC77"/>
<dbReference type="KEGG" id="lrs:PX52LOC_03275"/>
<dbReference type="Proteomes" id="UP000324974">
    <property type="component" value="Chromosome"/>
</dbReference>
<keyword evidence="6" id="KW-1185">Reference proteome</keyword>
<dbReference type="EMBL" id="CP042425">
    <property type="protein sequence ID" value="QEL16330.1"/>
    <property type="molecule type" value="Genomic_DNA"/>
</dbReference>
<name>A0A5C1AC77_9BACT</name>
<feature type="region of interest" description="Disordered" evidence="3">
    <location>
        <begin position="496"/>
        <end position="520"/>
    </location>
</feature>
<evidence type="ECO:0000313" key="5">
    <source>
        <dbReference type="EMBL" id="QEL16330.1"/>
    </source>
</evidence>
<sequence length="520" mass="55648">MVTGTIRSRYADAKALLTLRDSGGIHFAKPIAFRDGLYRLHELLPPGLKYGCALDVLYPEDDTTSRQAHTFARVTPTDRLLKVNVTSLDRVAPGSLVRLDFQVDRQEPIDLIASVYDSSLLAIEADAAPDVRNYYYADDRIANRLDLVLLRRRLGDVRIDALVERVRASLRTSNLSVERRGEWSTLADNYQRKQLTTRDVAHLLRLAGVDVYCSKEANGSTANWYEGLPGRDAPLADLFGLDPKQKRLEIQFVGNTLLLQEVFSQHVPPASHRWHPVYGWDDGDGYLWNKPKPPAGRIVGGGIGGGGLGGGLGGFGGGFAGGIGGGGIGGIGGLGGAGAPAPPKPPTFTALALSNALPIAAAPDAEDDRPLPDLVAAAAVRRNFSDTAYWNAAVRTDATGHATVTVKLPDTLTRWQVVVTAVSPRMHVGGAKASIHTFQPIMVWPMLPRCFTAGDSGEVFASVHNRTGETQTIRVKLKADGGTILTPAEVAVTLKPRANASNPQGIPVRPATGSPHQGRL</sequence>
<keyword evidence="2" id="KW-0882">Thioester bond</keyword>
<evidence type="ECO:0000256" key="1">
    <source>
        <dbReference type="ARBA" id="ARBA00022729"/>
    </source>
</evidence>
<evidence type="ECO:0000313" key="6">
    <source>
        <dbReference type="Proteomes" id="UP000324974"/>
    </source>
</evidence>
<dbReference type="GO" id="GO:0004866">
    <property type="term" value="F:endopeptidase inhibitor activity"/>
    <property type="evidence" value="ECO:0007669"/>
    <property type="project" value="InterPro"/>
</dbReference>
<dbReference type="PANTHER" id="PTHR11412:SF136">
    <property type="entry name" value="CD109 ANTIGEN"/>
    <property type="match status" value="1"/>
</dbReference>